<proteinExistence type="predicted"/>
<evidence type="ECO:0000313" key="2">
    <source>
        <dbReference type="Proteomes" id="UP000055024"/>
    </source>
</evidence>
<evidence type="ECO:0000313" key="1">
    <source>
        <dbReference type="EMBL" id="KRY95415.1"/>
    </source>
</evidence>
<sequence>MERKFLGRKRHVAEIMRAKLCEGKLHQKAALGEKNG</sequence>
<gene>
    <name evidence="1" type="ORF">T11_6070</name>
</gene>
<keyword evidence="2" id="KW-1185">Reference proteome</keyword>
<comment type="caution">
    <text evidence="1">The sequence shown here is derived from an EMBL/GenBank/DDBJ whole genome shotgun (WGS) entry which is preliminary data.</text>
</comment>
<protein>
    <submittedName>
        <fullName evidence="1">Uncharacterized protein</fullName>
    </submittedName>
</protein>
<dbReference type="Proteomes" id="UP000055024">
    <property type="component" value="Unassembled WGS sequence"/>
</dbReference>
<accession>A0A0V1GAV3</accession>
<dbReference type="AlphaFoldDB" id="A0A0V1GAV3"/>
<organism evidence="1 2">
    <name type="scientific">Trichinella zimbabwensis</name>
    <dbReference type="NCBI Taxonomy" id="268475"/>
    <lineage>
        <taxon>Eukaryota</taxon>
        <taxon>Metazoa</taxon>
        <taxon>Ecdysozoa</taxon>
        <taxon>Nematoda</taxon>
        <taxon>Enoplea</taxon>
        <taxon>Dorylaimia</taxon>
        <taxon>Trichinellida</taxon>
        <taxon>Trichinellidae</taxon>
        <taxon>Trichinella</taxon>
    </lineage>
</organism>
<name>A0A0V1GAV3_9BILA</name>
<reference evidence="1 2" key="1">
    <citation type="submission" date="2015-01" db="EMBL/GenBank/DDBJ databases">
        <title>Evolution of Trichinella species and genotypes.</title>
        <authorList>
            <person name="Korhonen P.K."/>
            <person name="Edoardo P."/>
            <person name="Giuseppe L.R."/>
            <person name="Gasser R.B."/>
        </authorList>
    </citation>
    <scope>NUCLEOTIDE SEQUENCE [LARGE SCALE GENOMIC DNA]</scope>
    <source>
        <strain evidence="1">ISS1029</strain>
    </source>
</reference>
<dbReference type="EMBL" id="JYDP01003813">
    <property type="protein sequence ID" value="KRY95415.1"/>
    <property type="molecule type" value="Genomic_DNA"/>
</dbReference>